<protein>
    <recommendedName>
        <fullName evidence="3">Heterokaryon incompatibility protein</fullName>
    </recommendedName>
</protein>
<sequence>MTTELAAAILARRKLRLDSIWSNSEPNARYRAIFVWSDRDEYELQPPVTWAFTSARKAAAGSQALDPNDIDRYVFLTVDAECLQGDGAPQLRVREWLLGMCFFDGNPRTEVVFPWPRVLWELRP</sequence>
<dbReference type="AlphaFoldDB" id="E3QIV1"/>
<dbReference type="GeneID" id="24411298"/>
<evidence type="ECO:0000313" key="1">
    <source>
        <dbReference type="EMBL" id="EFQ30789.1"/>
    </source>
</evidence>
<dbReference type="eggNOG" id="ENOG502SQ2Q">
    <property type="taxonomic scope" value="Eukaryota"/>
</dbReference>
<dbReference type="VEuPathDB" id="FungiDB:GLRG_05933"/>
<reference evidence="2" key="1">
    <citation type="journal article" date="2012" name="Nat. Genet.">
        <title>Lifestyle transitions in plant pathogenic Colletotrichum fungi deciphered by genome and transcriptome analyses.</title>
        <authorList>
            <person name="O'Connell R.J."/>
            <person name="Thon M.R."/>
            <person name="Hacquard S."/>
            <person name="Amyotte S.G."/>
            <person name="Kleemann J."/>
            <person name="Torres M.F."/>
            <person name="Damm U."/>
            <person name="Buiate E.A."/>
            <person name="Epstein L."/>
            <person name="Alkan N."/>
            <person name="Altmueller J."/>
            <person name="Alvarado-Balderrama L."/>
            <person name="Bauser C.A."/>
            <person name="Becker C."/>
            <person name="Birren B.W."/>
            <person name="Chen Z."/>
            <person name="Choi J."/>
            <person name="Crouch J.A."/>
            <person name="Duvick J.P."/>
            <person name="Farman M.A."/>
            <person name="Gan P."/>
            <person name="Heiman D."/>
            <person name="Henrissat B."/>
            <person name="Howard R.J."/>
            <person name="Kabbage M."/>
            <person name="Koch C."/>
            <person name="Kracher B."/>
            <person name="Kubo Y."/>
            <person name="Law A.D."/>
            <person name="Lebrun M.-H."/>
            <person name="Lee Y.-H."/>
            <person name="Miyara I."/>
            <person name="Moore N."/>
            <person name="Neumann U."/>
            <person name="Nordstroem K."/>
            <person name="Panaccione D.G."/>
            <person name="Panstruga R."/>
            <person name="Place M."/>
            <person name="Proctor R.H."/>
            <person name="Prusky D."/>
            <person name="Rech G."/>
            <person name="Reinhardt R."/>
            <person name="Rollins J.A."/>
            <person name="Rounsley S."/>
            <person name="Schardl C.L."/>
            <person name="Schwartz D.C."/>
            <person name="Shenoy N."/>
            <person name="Shirasu K."/>
            <person name="Sikhakolli U.R."/>
            <person name="Stueber K."/>
            <person name="Sukno S.A."/>
            <person name="Sweigard J.A."/>
            <person name="Takano Y."/>
            <person name="Takahara H."/>
            <person name="Trail F."/>
            <person name="van der Does H.C."/>
            <person name="Voll L.M."/>
            <person name="Will I."/>
            <person name="Young S."/>
            <person name="Zeng Q."/>
            <person name="Zhang J."/>
            <person name="Zhou S."/>
            <person name="Dickman M.B."/>
            <person name="Schulze-Lefert P."/>
            <person name="Ver Loren van Themaat E."/>
            <person name="Ma L.-J."/>
            <person name="Vaillancourt L.J."/>
        </authorList>
    </citation>
    <scope>NUCLEOTIDE SEQUENCE [LARGE SCALE GENOMIC DNA]</scope>
    <source>
        <strain evidence="2">M1.001 / M2 / FGSC 10212</strain>
    </source>
</reference>
<name>E3QIV1_COLGM</name>
<dbReference type="EMBL" id="GG697351">
    <property type="protein sequence ID" value="EFQ30789.1"/>
    <property type="molecule type" value="Genomic_DNA"/>
</dbReference>
<gene>
    <name evidence="1" type="ORF">GLRG_05933</name>
</gene>
<organism evidence="2">
    <name type="scientific">Colletotrichum graminicola (strain M1.001 / M2 / FGSC 10212)</name>
    <name type="common">Maize anthracnose fungus</name>
    <name type="synonym">Glomerella graminicola</name>
    <dbReference type="NCBI Taxonomy" id="645133"/>
    <lineage>
        <taxon>Eukaryota</taxon>
        <taxon>Fungi</taxon>
        <taxon>Dikarya</taxon>
        <taxon>Ascomycota</taxon>
        <taxon>Pezizomycotina</taxon>
        <taxon>Sordariomycetes</taxon>
        <taxon>Hypocreomycetidae</taxon>
        <taxon>Glomerellales</taxon>
        <taxon>Glomerellaceae</taxon>
        <taxon>Colletotrichum</taxon>
        <taxon>Colletotrichum graminicola species complex</taxon>
    </lineage>
</organism>
<dbReference type="HOGENOM" id="CLU_2003754_0_0_1"/>
<proteinExistence type="predicted"/>
<dbReference type="OrthoDB" id="4840557at2759"/>
<evidence type="ECO:0008006" key="3">
    <source>
        <dbReference type="Google" id="ProtNLM"/>
    </source>
</evidence>
<keyword evidence="2" id="KW-1185">Reference proteome</keyword>
<dbReference type="RefSeq" id="XP_008094809.1">
    <property type="nucleotide sequence ID" value="XM_008096618.1"/>
</dbReference>
<evidence type="ECO:0000313" key="2">
    <source>
        <dbReference type="Proteomes" id="UP000008782"/>
    </source>
</evidence>
<dbReference type="STRING" id="645133.E3QIV1"/>
<dbReference type="Proteomes" id="UP000008782">
    <property type="component" value="Unassembled WGS sequence"/>
</dbReference>
<accession>E3QIV1</accession>